<name>A0AAV8ZPQ6_9CUCU</name>
<dbReference type="Proteomes" id="UP001162156">
    <property type="component" value="Unassembled WGS sequence"/>
</dbReference>
<comment type="caution">
    <text evidence="1">The sequence shown here is derived from an EMBL/GenBank/DDBJ whole genome shotgun (WGS) entry which is preliminary data.</text>
</comment>
<accession>A0AAV8ZPQ6</accession>
<keyword evidence="2" id="KW-1185">Reference proteome</keyword>
<gene>
    <name evidence="1" type="ORF">NQ314_002784</name>
</gene>
<proteinExistence type="predicted"/>
<organism evidence="1 2">
    <name type="scientific">Rhamnusium bicolor</name>
    <dbReference type="NCBI Taxonomy" id="1586634"/>
    <lineage>
        <taxon>Eukaryota</taxon>
        <taxon>Metazoa</taxon>
        <taxon>Ecdysozoa</taxon>
        <taxon>Arthropoda</taxon>
        <taxon>Hexapoda</taxon>
        <taxon>Insecta</taxon>
        <taxon>Pterygota</taxon>
        <taxon>Neoptera</taxon>
        <taxon>Endopterygota</taxon>
        <taxon>Coleoptera</taxon>
        <taxon>Polyphaga</taxon>
        <taxon>Cucujiformia</taxon>
        <taxon>Chrysomeloidea</taxon>
        <taxon>Cerambycidae</taxon>
        <taxon>Lepturinae</taxon>
        <taxon>Rhagiini</taxon>
        <taxon>Rhamnusium</taxon>
    </lineage>
</organism>
<evidence type="ECO:0000313" key="2">
    <source>
        <dbReference type="Proteomes" id="UP001162156"/>
    </source>
</evidence>
<protein>
    <submittedName>
        <fullName evidence="1">Uncharacterized protein</fullName>
    </submittedName>
</protein>
<sequence>MGVDQSSIRSVLRSRQQFVNKTFRRGTATTGKMAEISNLPVSENLNIKNGNFICGVVEGISFVY</sequence>
<dbReference type="AlphaFoldDB" id="A0AAV8ZPQ6"/>
<reference evidence="1" key="1">
    <citation type="journal article" date="2023" name="Insect Mol. Biol.">
        <title>Genome sequencing provides insights into the evolution of gene families encoding plant cell wall-degrading enzymes in longhorned beetles.</title>
        <authorList>
            <person name="Shin N.R."/>
            <person name="Okamura Y."/>
            <person name="Kirsch R."/>
            <person name="Pauchet Y."/>
        </authorList>
    </citation>
    <scope>NUCLEOTIDE SEQUENCE</scope>
    <source>
        <strain evidence="1">RBIC_L_NR</strain>
    </source>
</reference>
<dbReference type="EMBL" id="JANEYF010000851">
    <property type="protein sequence ID" value="KAJ8967470.1"/>
    <property type="molecule type" value="Genomic_DNA"/>
</dbReference>
<evidence type="ECO:0000313" key="1">
    <source>
        <dbReference type="EMBL" id="KAJ8967470.1"/>
    </source>
</evidence>